<feature type="transmembrane region" description="Helical" evidence="20">
    <location>
        <begin position="141"/>
        <end position="162"/>
    </location>
</feature>
<dbReference type="Pfam" id="PF23860">
    <property type="entry name" value="Ribophorin_II_3rd"/>
    <property type="match status" value="1"/>
</dbReference>
<dbReference type="GO" id="GO:1990904">
    <property type="term" value="C:ribonucleoprotein complex"/>
    <property type="evidence" value="ECO:0007669"/>
    <property type="project" value="UniProtKB-KW"/>
</dbReference>
<comment type="similarity">
    <text evidence="5">Belongs to the SWP1 family.</text>
</comment>
<evidence type="ECO:0000256" key="20">
    <source>
        <dbReference type="SAM" id="Phobius"/>
    </source>
</evidence>
<keyword evidence="15" id="KW-0687">Ribonucleoprotein</keyword>
<dbReference type="InterPro" id="IPR055374">
    <property type="entry name" value="Ribophorin_II_3rd"/>
</dbReference>
<evidence type="ECO:0000313" key="25">
    <source>
        <dbReference type="EMBL" id="CAA0832185.1"/>
    </source>
</evidence>
<dbReference type="EMBL" id="CACSLK010027833">
    <property type="protein sequence ID" value="CAA0832185.1"/>
    <property type="molecule type" value="Genomic_DNA"/>
</dbReference>
<dbReference type="GO" id="GO:0008250">
    <property type="term" value="C:oligosaccharyltransferase complex"/>
    <property type="evidence" value="ECO:0007669"/>
    <property type="project" value="InterPro"/>
</dbReference>
<dbReference type="InterPro" id="IPR055375">
    <property type="entry name" value="Ribophorin_II_2nd"/>
</dbReference>
<evidence type="ECO:0000256" key="17">
    <source>
        <dbReference type="ARBA" id="ARBA00030185"/>
    </source>
</evidence>
<feature type="domain" description="Ribophorin II C-terminal" evidence="24">
    <location>
        <begin position="728"/>
        <end position="828"/>
    </location>
</feature>
<feature type="transmembrane region" description="Helical" evidence="20">
    <location>
        <begin position="826"/>
        <end position="848"/>
    </location>
</feature>
<dbReference type="Pfam" id="PF25147">
    <property type="entry name" value="Ribophorin_II_C"/>
    <property type="match status" value="1"/>
</dbReference>
<dbReference type="InterPro" id="IPR055373">
    <property type="entry name" value="Ribophorin_II_N"/>
</dbReference>
<evidence type="ECO:0000256" key="15">
    <source>
        <dbReference type="ARBA" id="ARBA00023274"/>
    </source>
</evidence>
<name>A0A9N7NN59_STRHE</name>
<feature type="region of interest" description="Disordered" evidence="19">
    <location>
        <begin position="867"/>
        <end position="893"/>
    </location>
</feature>
<organism evidence="25 26">
    <name type="scientific">Striga hermonthica</name>
    <name type="common">Purple witchweed</name>
    <name type="synonym">Buchnera hermonthica</name>
    <dbReference type="NCBI Taxonomy" id="68872"/>
    <lineage>
        <taxon>Eukaryota</taxon>
        <taxon>Viridiplantae</taxon>
        <taxon>Streptophyta</taxon>
        <taxon>Embryophyta</taxon>
        <taxon>Tracheophyta</taxon>
        <taxon>Spermatophyta</taxon>
        <taxon>Magnoliopsida</taxon>
        <taxon>eudicotyledons</taxon>
        <taxon>Gunneridae</taxon>
        <taxon>Pentapetalae</taxon>
        <taxon>asterids</taxon>
        <taxon>lamiids</taxon>
        <taxon>Lamiales</taxon>
        <taxon>Orobanchaceae</taxon>
        <taxon>Buchnereae</taxon>
        <taxon>Striga</taxon>
    </lineage>
</organism>
<evidence type="ECO:0000256" key="3">
    <source>
        <dbReference type="ARBA" id="ARBA00004604"/>
    </source>
</evidence>
<protein>
    <recommendedName>
        <fullName evidence="17">Nucleolar protein 10</fullName>
    </recommendedName>
    <alternativeName>
        <fullName evidence="18">Ribophorin II</fullName>
    </alternativeName>
    <alternativeName>
        <fullName evidence="16">Ribophorin-2</fullName>
    </alternativeName>
</protein>
<evidence type="ECO:0000256" key="9">
    <source>
        <dbReference type="ARBA" id="ARBA00022692"/>
    </source>
</evidence>
<dbReference type="InterPro" id="IPR008814">
    <property type="entry name" value="Swp1"/>
</dbReference>
<comment type="pathway">
    <text evidence="4">Protein modification; protein glycosylation.</text>
</comment>
<keyword evidence="11" id="KW-0256">Endoplasmic reticulum</keyword>
<evidence type="ECO:0000256" key="18">
    <source>
        <dbReference type="ARBA" id="ARBA00032139"/>
    </source>
</evidence>
<feature type="domain" description="Ribophorin II N-terminal" evidence="21">
    <location>
        <begin position="173"/>
        <end position="450"/>
    </location>
</feature>
<keyword evidence="12 20" id="KW-1133">Transmembrane helix</keyword>
<sequence length="1095" mass="121065">MDHIARERKKVAIGEGLAPRKYQRQGALDWGGQKNGEGLGDQYCFGTLIAGASVRFKSAINRRSIFWPKIAKMYLQFYINENGDKVYTTKKETPVGLATQSAHPARFSPDDKFSRQRILLKKRFANLRTVSSVTGNEDSQILLYSMAPNFGFLVVAFLVLAWRCESAAFGPVSELHRSAALEIFNAADGSFGSLEDTYEALKTFEILGIEKKSDVKTSACASVASTLLSASSAVKDLFHALSVNGLLKCELKNEAFRGVESRLQDSLNVANSLLDYYYSVGGLVLLKDQTSEVDVHLNDADKIFRSIKSLSQSDGRWRISSNNPESSSDAAGIALETLAGVISLASSEIDHSLIATLKSDIGKLFDGIERYDDGTCYFDEKLVDARSHLGPLSASASVIRGITAFAEVTNESLNLPWEKILGLAKFFLGVGIPGSARDFYYQIHALACLENIRGSIPLILSLPATVLSVTKKDQLKVRVSTVLGSPAPPLSVKLMQIFVSGSKDASIIDQKLKFDPENAVHVLETLPTNVDVGKYVFSFEIVFEDPEHKKNYATGGRTKVLVHVTGAIKIENAEIEILDSDLESVETKKKLDLSGENSLALSANHLQKLKLSYSLTSPFGNVFRPHQAFLKLRHESGVEHIFLVENSGKKSEIILDFLGLVEKFFYLSGRYDIQLTVGDSVMENSFLQALGHVQLDLPEAPEKAPKPPAQPVDPYSRYGPKAEIAHIFRAPEKRPPTELSLAFLGFVLLPFFGFLAGLVYLRANLKNLPKSTVPATFALLFHLGIAAVLTLYALFWIKLDLFTTLKALGVLGIFLMFFGHKTLSHLASTLIVVLLELGLVESVLWAIGLDSSSEACGRLGWTALGGDSHRVASPPSKPPAKDEAADRQSSGTSLEEIPTIVPPGVLLFKFWSFRRDKVLRIFKLNTGQDDHAIMFFDDYIKHIDLVTRRMEEKNKNDGTVFEWFKTHVIQLKLDTSISHQELCRLLSLGGTVEEEHISKLISAGLIIRQLIDPDMYWFSIPNIGSVLKGLSQGRKELLSILNRRKYKEMILASLEKKRLRLSPLDMRFHLRDLIGSGRLKTIQSPSGLIVRIAKD</sequence>
<feature type="transmembrane region" description="Helical" evidence="20">
    <location>
        <begin position="773"/>
        <end position="795"/>
    </location>
</feature>
<evidence type="ECO:0000256" key="4">
    <source>
        <dbReference type="ARBA" id="ARBA00004922"/>
    </source>
</evidence>
<comment type="similarity">
    <text evidence="6">Belongs to the NOP10 family.</text>
</comment>
<accession>A0A9N7NN59</accession>
<dbReference type="SUPFAM" id="SSF144210">
    <property type="entry name" value="Nop10-like SnoRNP"/>
    <property type="match status" value="1"/>
</dbReference>
<dbReference type="GO" id="GO:0006364">
    <property type="term" value="P:rRNA processing"/>
    <property type="evidence" value="ECO:0007669"/>
    <property type="project" value="UniProtKB-KW"/>
</dbReference>
<gene>
    <name evidence="25" type="ORF">SHERM_27489</name>
</gene>
<dbReference type="Pfam" id="PF23861">
    <property type="entry name" value="Ribophorin_II_2nd"/>
    <property type="match status" value="1"/>
</dbReference>
<evidence type="ECO:0000259" key="24">
    <source>
        <dbReference type="Pfam" id="PF25147"/>
    </source>
</evidence>
<evidence type="ECO:0000259" key="22">
    <source>
        <dbReference type="Pfam" id="PF23860"/>
    </source>
</evidence>
<keyword evidence="14" id="KW-0539">Nucleus</keyword>
<evidence type="ECO:0000259" key="23">
    <source>
        <dbReference type="Pfam" id="PF23861"/>
    </source>
</evidence>
<evidence type="ECO:0000256" key="8">
    <source>
        <dbReference type="ARBA" id="ARBA00022552"/>
    </source>
</evidence>
<keyword evidence="26" id="KW-1185">Reference proteome</keyword>
<comment type="function">
    <text evidence="1">Subunit of the oligosaccharyl transferase (OST) complex that catalyzes the initial transfer of a defined glycan (Glc(3)Man(9)GlcNAc(2) in eukaryotes) from the lipid carrier dolichol-pyrophosphate to an asparagine residue within an Asn-X-Ser/Thr consensus motif in nascent polypeptide chains, the first step in protein N-glycosylation. N-glycosylation occurs cotranslationally and the complex associates with the Sec61 complex at the channel-forming translocon complex that mediates protein translocation across the endoplasmic reticulum (ER). All subunits are required for a maximal enzyme activity.</text>
</comment>
<keyword evidence="10" id="KW-0732">Signal</keyword>
<feature type="transmembrane region" description="Helical" evidence="20">
    <location>
        <begin position="739"/>
        <end position="761"/>
    </location>
</feature>
<dbReference type="Pfam" id="PF10494">
    <property type="entry name" value="Stk19"/>
    <property type="match status" value="1"/>
</dbReference>
<feature type="domain" description="Ribophorin II second" evidence="23">
    <location>
        <begin position="458"/>
        <end position="564"/>
    </location>
</feature>
<evidence type="ECO:0000256" key="14">
    <source>
        <dbReference type="ARBA" id="ARBA00023242"/>
    </source>
</evidence>
<dbReference type="InterPro" id="IPR018865">
    <property type="entry name" value="STK19-like"/>
</dbReference>
<keyword evidence="9 20" id="KW-0812">Transmembrane</keyword>
<evidence type="ECO:0000256" key="6">
    <source>
        <dbReference type="ARBA" id="ARBA00009462"/>
    </source>
</evidence>
<dbReference type="GO" id="GO:0005730">
    <property type="term" value="C:nucleolus"/>
    <property type="evidence" value="ECO:0007669"/>
    <property type="project" value="UniProtKB-SubCell"/>
</dbReference>
<feature type="transmembrane region" description="Helical" evidence="20">
    <location>
        <begin position="801"/>
        <end position="819"/>
    </location>
</feature>
<dbReference type="InterPro" id="IPR007264">
    <property type="entry name" value="H/ACA_rnp_Nop10"/>
</dbReference>
<evidence type="ECO:0000256" key="10">
    <source>
        <dbReference type="ARBA" id="ARBA00022729"/>
    </source>
</evidence>
<evidence type="ECO:0000313" key="26">
    <source>
        <dbReference type="Proteomes" id="UP001153555"/>
    </source>
</evidence>
<feature type="domain" description="Ribophorin II third" evidence="22">
    <location>
        <begin position="571"/>
        <end position="695"/>
    </location>
</feature>
<dbReference type="Gene3D" id="2.20.28.40">
    <property type="entry name" value="H/ACA ribonucleoprotein complex, subunit Nop10"/>
    <property type="match status" value="1"/>
</dbReference>
<evidence type="ECO:0000256" key="2">
    <source>
        <dbReference type="ARBA" id="ARBA00004477"/>
    </source>
</evidence>
<evidence type="ECO:0000256" key="5">
    <source>
        <dbReference type="ARBA" id="ARBA00009038"/>
    </source>
</evidence>
<evidence type="ECO:0000256" key="11">
    <source>
        <dbReference type="ARBA" id="ARBA00022824"/>
    </source>
</evidence>
<dbReference type="InterPro" id="IPR036756">
    <property type="entry name" value="H/ACA_rnp_Nop10_sf"/>
</dbReference>
<evidence type="ECO:0000259" key="21">
    <source>
        <dbReference type="Pfam" id="PF05817"/>
    </source>
</evidence>
<keyword evidence="8" id="KW-0698">rRNA processing</keyword>
<reference evidence="25" key="1">
    <citation type="submission" date="2019-12" db="EMBL/GenBank/DDBJ databases">
        <authorList>
            <person name="Scholes J."/>
        </authorList>
    </citation>
    <scope>NUCLEOTIDE SEQUENCE</scope>
</reference>
<dbReference type="PANTHER" id="PTHR12640:SF0">
    <property type="entry name" value="DOLICHYL-DIPHOSPHOOLIGOSACCHARIDE--PROTEIN GLYCOSYLTRANSFERASE SUBUNIT 2"/>
    <property type="match status" value="1"/>
</dbReference>
<dbReference type="Pfam" id="PF05817">
    <property type="entry name" value="Ribophorin_II"/>
    <property type="match status" value="1"/>
</dbReference>
<comment type="subcellular location">
    <subcellularLocation>
        <location evidence="2">Endoplasmic reticulum membrane</location>
        <topology evidence="2">Multi-pass membrane protein</topology>
    </subcellularLocation>
    <subcellularLocation>
        <location evidence="3">Nucleus</location>
        <location evidence="3">Nucleolus</location>
    </subcellularLocation>
</comment>
<proteinExistence type="inferred from homology"/>
<evidence type="ECO:0000256" key="12">
    <source>
        <dbReference type="ARBA" id="ARBA00022989"/>
    </source>
</evidence>
<evidence type="ECO:0000256" key="7">
    <source>
        <dbReference type="ARBA" id="ARBA00022517"/>
    </source>
</evidence>
<dbReference type="GO" id="GO:0001522">
    <property type="term" value="P:pseudouridine synthesis"/>
    <property type="evidence" value="ECO:0007669"/>
    <property type="project" value="InterPro"/>
</dbReference>
<dbReference type="Pfam" id="PF04135">
    <property type="entry name" value="Nop10p"/>
    <property type="match status" value="1"/>
</dbReference>
<dbReference type="GO" id="GO:0006487">
    <property type="term" value="P:protein N-linked glycosylation"/>
    <property type="evidence" value="ECO:0007669"/>
    <property type="project" value="TreeGrafter"/>
</dbReference>
<dbReference type="AlphaFoldDB" id="A0A9N7NN59"/>
<dbReference type="InterPro" id="IPR056790">
    <property type="entry name" value="Ribophorin_II_C"/>
</dbReference>
<keyword evidence="13 20" id="KW-0472">Membrane</keyword>
<dbReference type="FunFam" id="2.20.28.40:FF:000001">
    <property type="entry name" value="H/ACA ribonucleoprotein complex subunit 3"/>
    <property type="match status" value="1"/>
</dbReference>
<evidence type="ECO:0000256" key="16">
    <source>
        <dbReference type="ARBA" id="ARBA00030078"/>
    </source>
</evidence>
<evidence type="ECO:0000256" key="19">
    <source>
        <dbReference type="SAM" id="MobiDB-lite"/>
    </source>
</evidence>
<keyword evidence="7" id="KW-0690">Ribosome biogenesis</keyword>
<dbReference type="GO" id="GO:0030515">
    <property type="term" value="F:snoRNA binding"/>
    <property type="evidence" value="ECO:0007669"/>
    <property type="project" value="InterPro"/>
</dbReference>
<comment type="caution">
    <text evidence="25">The sequence shown here is derived from an EMBL/GenBank/DDBJ whole genome shotgun (WGS) entry which is preliminary data.</text>
</comment>
<dbReference type="OrthoDB" id="432292at2759"/>
<evidence type="ECO:0000256" key="1">
    <source>
        <dbReference type="ARBA" id="ARBA00002791"/>
    </source>
</evidence>
<dbReference type="Proteomes" id="UP001153555">
    <property type="component" value="Unassembled WGS sequence"/>
</dbReference>
<dbReference type="PANTHER" id="PTHR12640">
    <property type="entry name" value="RIBOPHORIN II"/>
    <property type="match status" value="1"/>
</dbReference>
<evidence type="ECO:0000256" key="13">
    <source>
        <dbReference type="ARBA" id="ARBA00023136"/>
    </source>
</evidence>